<evidence type="ECO:0000259" key="12">
    <source>
        <dbReference type="PROSITE" id="PS52013"/>
    </source>
</evidence>
<dbReference type="PANTHER" id="PTHR43330">
    <property type="entry name" value="METHIONINE AMINOPEPTIDASE"/>
    <property type="match status" value="1"/>
</dbReference>
<evidence type="ECO:0000256" key="1">
    <source>
        <dbReference type="ARBA" id="ARBA00004496"/>
    </source>
</evidence>
<dbReference type="InterPro" id="IPR000994">
    <property type="entry name" value="Pept_M24"/>
</dbReference>
<feature type="binding site" evidence="9">
    <location>
        <position position="287"/>
    </location>
    <ligand>
        <name>a protein</name>
        <dbReference type="ChEBI" id="CHEBI:16541"/>
    </ligand>
    <ligandPart>
        <name>N-terminal L-methionine residue</name>
        <dbReference type="ChEBI" id="CHEBI:64731"/>
    </ligandPart>
</feature>
<feature type="domain" description="C6H2-type" evidence="12">
    <location>
        <begin position="6"/>
        <end position="59"/>
    </location>
</feature>
<keyword evidence="2 9" id="KW-0031">Aminopeptidase</keyword>
<comment type="caution">
    <text evidence="13">The sequence shown here is derived from an EMBL/GenBank/DDBJ whole genome shotgun (WGS) entry which is preliminary data.</text>
</comment>
<dbReference type="PROSITE" id="PS00680">
    <property type="entry name" value="MAP_1"/>
    <property type="match status" value="1"/>
</dbReference>
<feature type="binding site" evidence="9">
    <location>
        <position position="344"/>
    </location>
    <ligand>
        <name>Zn(2+)</name>
        <dbReference type="ChEBI" id="CHEBI:29105"/>
        <label>3</label>
    </ligand>
</feature>
<evidence type="ECO:0000256" key="4">
    <source>
        <dbReference type="ARBA" id="ARBA00022670"/>
    </source>
</evidence>
<protein>
    <recommendedName>
        <fullName evidence="11">Methionine aminopeptidase</fullName>
        <ecNumber evidence="11">3.4.11.18</ecNumber>
    </recommendedName>
</protein>
<evidence type="ECO:0000256" key="9">
    <source>
        <dbReference type="HAMAP-Rule" id="MF_03174"/>
    </source>
</evidence>
<evidence type="ECO:0000256" key="5">
    <source>
        <dbReference type="ARBA" id="ARBA00022723"/>
    </source>
</evidence>
<feature type="binding site" evidence="9">
    <location>
        <position position="206"/>
    </location>
    <ligand>
        <name>Zn(2+)</name>
        <dbReference type="ChEBI" id="CHEBI:29105"/>
        <label>3</label>
    </ligand>
</feature>
<reference evidence="13" key="1">
    <citation type="submission" date="2022-07" db="EMBL/GenBank/DDBJ databases">
        <title>Phylogenomic reconstructions and comparative analyses of Kickxellomycotina fungi.</title>
        <authorList>
            <person name="Reynolds N.K."/>
            <person name="Stajich J.E."/>
            <person name="Barry K."/>
            <person name="Grigoriev I.V."/>
            <person name="Crous P."/>
            <person name="Smith M.E."/>
        </authorList>
    </citation>
    <scope>NUCLEOTIDE SEQUENCE</scope>
    <source>
        <strain evidence="13">RSA 1196</strain>
    </source>
</reference>
<feature type="binding site" evidence="9">
    <location>
        <position position="217"/>
    </location>
    <ligand>
        <name>Zn(2+)</name>
        <dbReference type="ChEBI" id="CHEBI:29105"/>
        <label>4</label>
        <note>catalytic</note>
    </ligand>
</feature>
<dbReference type="EC" id="3.4.11.18" evidence="11"/>
<dbReference type="EMBL" id="JANBPY010000163">
    <property type="protein sequence ID" value="KAJ1968574.1"/>
    <property type="molecule type" value="Genomic_DNA"/>
</dbReference>
<evidence type="ECO:0000256" key="2">
    <source>
        <dbReference type="ARBA" id="ARBA00022438"/>
    </source>
</evidence>
<proteinExistence type="inferred from homology"/>
<dbReference type="NCBIfam" id="TIGR00500">
    <property type="entry name" value="met_pdase_I"/>
    <property type="match status" value="1"/>
</dbReference>
<dbReference type="PRINTS" id="PR00599">
    <property type="entry name" value="MAPEPTIDASE"/>
</dbReference>
<sequence length="371" mass="41140">MPEVPAQTCQGQGCSKPAKLQCPTCLKLKINGSFFCGQDCFKANWSQHKAIHQPQASNGDGTYNPFPSYPFTGPLRPVYPLGPRRAVPEHIARPDYSETGIPVSEHAVRSSRRIEVLSAEDIVKVREVARLGREVLDAGARAIRVGVTTDELDRVIHQACIDRGAYPSPLNYYNFPKSMCSSVNEVICHGIPDQRVLQDGDILNLDISIYKDGFHSDMNKTYLVGNVDKAGRKLIDTTRECLDEAIKLVKPGTLYRELGNAIEKHAKKNGFSVVRTFCGHGIHRLFHCAPDILHYANNKSVGVMKPGHVFTIEPMINEGSYHDDVWPDGWTAVTRDGKRSAQFEHMLLVTETGCEVLSGRLESSPSLEEAQ</sequence>
<feature type="binding site" evidence="9">
    <location>
        <position position="280"/>
    </location>
    <ligand>
        <name>Zn(2+)</name>
        <dbReference type="ChEBI" id="CHEBI:29105"/>
        <label>4</label>
        <note>catalytic</note>
    </ligand>
</feature>
<comment type="cofactor">
    <cofactor evidence="9">
        <name>Zn(2+)</name>
        <dbReference type="ChEBI" id="CHEBI:29105"/>
    </cofactor>
    <cofactor evidence="9">
        <name>Co(2+)</name>
        <dbReference type="ChEBI" id="CHEBI:48828"/>
    </cofactor>
    <cofactor evidence="9">
        <name>Mn(2+)</name>
        <dbReference type="ChEBI" id="CHEBI:29035"/>
    </cofactor>
    <cofactor evidence="9">
        <name>Fe(2+)</name>
        <dbReference type="ChEBI" id="CHEBI:29033"/>
    </cofactor>
    <text evidence="9">Binds 2 divalent metal cations per subunit. Has a high-affinity and a low affinity metal-binding site. The true nature of the physiological cofactor is under debate. The enzyme is active with zinc, cobalt, manganese or divalent iron ions. Has high activity with zinc; zinc cofactor is transferred into the active site region by the ZNG1 zinc chaperone.</text>
</comment>
<keyword evidence="3 9" id="KW-0963">Cytoplasm</keyword>
<evidence type="ECO:0000256" key="6">
    <source>
        <dbReference type="ARBA" id="ARBA00022771"/>
    </source>
</evidence>
<dbReference type="InterPro" id="IPR031615">
    <property type="entry name" value="Zfn-C6H2"/>
</dbReference>
<dbReference type="AlphaFoldDB" id="A0A9W8AT36"/>
<dbReference type="InterPro" id="IPR001714">
    <property type="entry name" value="Pept_M24_MAP"/>
</dbReference>
<dbReference type="Pfam" id="PF15801">
    <property type="entry name" value="zf-C6H2"/>
    <property type="match status" value="1"/>
</dbReference>
<dbReference type="PANTHER" id="PTHR43330:SF7">
    <property type="entry name" value="METHIONINE AMINOPEPTIDASE 1"/>
    <property type="match status" value="1"/>
</dbReference>
<gene>
    <name evidence="13" type="primary">fma1</name>
    <name evidence="13" type="ORF">IWQ62_001166</name>
</gene>
<dbReference type="GO" id="GO:0005829">
    <property type="term" value="C:cytosol"/>
    <property type="evidence" value="ECO:0007669"/>
    <property type="project" value="TreeGrafter"/>
</dbReference>
<keyword evidence="7 9" id="KW-0378">Hydrolase</keyword>
<feature type="binding site" evidence="9">
    <location>
        <position position="344"/>
    </location>
    <ligand>
        <name>Zn(2+)</name>
        <dbReference type="ChEBI" id="CHEBI:29105"/>
        <label>4</label>
        <note>catalytic</note>
    </ligand>
</feature>
<dbReference type="SUPFAM" id="SSF55920">
    <property type="entry name" value="Creatinase/aminopeptidase"/>
    <property type="match status" value="1"/>
</dbReference>
<comment type="function">
    <text evidence="9 11">Cotranslationally removes the N-terminal methionine from nascent proteins. The N-terminal methionine is often cleaved when the second residue in the primary sequence is small and uncharged (Met-Ala-, Cys, Gly, Pro, Ser, Thr, or Val).</text>
</comment>
<dbReference type="InterPro" id="IPR036005">
    <property type="entry name" value="Creatinase/aminopeptidase-like"/>
</dbReference>
<dbReference type="CDD" id="cd01086">
    <property type="entry name" value="MetAP1"/>
    <property type="match status" value="1"/>
</dbReference>
<evidence type="ECO:0000313" key="14">
    <source>
        <dbReference type="Proteomes" id="UP001150925"/>
    </source>
</evidence>
<comment type="cofactor">
    <cofactor evidence="11">
        <name>Co(2+)</name>
        <dbReference type="ChEBI" id="CHEBI:48828"/>
    </cofactor>
    <cofactor evidence="11">
        <name>Zn(2+)</name>
        <dbReference type="ChEBI" id="CHEBI:29105"/>
    </cofactor>
    <cofactor evidence="11">
        <name>Mn(2+)</name>
        <dbReference type="ChEBI" id="CHEBI:29035"/>
    </cofactor>
    <cofactor evidence="11">
        <name>Fe(2+)</name>
        <dbReference type="ChEBI" id="CHEBI:29033"/>
    </cofactor>
    <text evidence="11">Binds 2 divalent metal cations per subunit. Has a high-affinity and a low affinity metal-binding site. The true nature of the physiological cofactor is under debate. The enzyme is active with cobalt, zinc, manganese or divalent iron ions.</text>
</comment>
<dbReference type="PROSITE" id="PS52013">
    <property type="entry name" value="ZF_C6H2"/>
    <property type="match status" value="1"/>
</dbReference>
<keyword evidence="8" id="KW-0862">Zinc</keyword>
<evidence type="ECO:0000256" key="8">
    <source>
        <dbReference type="ARBA" id="ARBA00022833"/>
    </source>
</evidence>
<name>A0A9W8AT36_9FUNG</name>
<comment type="similarity">
    <text evidence="9 10">Belongs to the peptidase M24A family. Methionine aminopeptidase type 1 subfamily.</text>
</comment>
<dbReference type="Proteomes" id="UP001150925">
    <property type="component" value="Unassembled WGS sequence"/>
</dbReference>
<dbReference type="GO" id="GO:0070006">
    <property type="term" value="F:metalloaminopeptidase activity"/>
    <property type="evidence" value="ECO:0007669"/>
    <property type="project" value="UniProtKB-UniRule"/>
</dbReference>
<keyword evidence="5 9" id="KW-0479">Metal-binding</keyword>
<keyword evidence="4 9" id="KW-0645">Protease</keyword>
<dbReference type="HAMAP" id="MF_01974">
    <property type="entry name" value="MetAP_1"/>
    <property type="match status" value="1"/>
</dbReference>
<evidence type="ECO:0000256" key="10">
    <source>
        <dbReference type="PROSITE-ProRule" id="PRU01357"/>
    </source>
</evidence>
<dbReference type="Pfam" id="PF00557">
    <property type="entry name" value="Peptidase_M24"/>
    <property type="match status" value="1"/>
</dbReference>
<comment type="catalytic activity">
    <reaction evidence="9 11">
        <text>Release of N-terminal amino acids, preferentially methionine, from peptides and arylamides.</text>
        <dbReference type="EC" id="3.4.11.18"/>
    </reaction>
</comment>
<evidence type="ECO:0000256" key="7">
    <source>
        <dbReference type="ARBA" id="ARBA00022801"/>
    </source>
</evidence>
<feature type="binding site" evidence="9">
    <location>
        <position position="217"/>
    </location>
    <ligand>
        <name>Zn(2+)</name>
        <dbReference type="ChEBI" id="CHEBI:29105"/>
        <label>3</label>
    </ligand>
</feature>
<dbReference type="GO" id="GO:0008270">
    <property type="term" value="F:zinc ion binding"/>
    <property type="evidence" value="ECO:0007669"/>
    <property type="project" value="UniProtKB-KW"/>
</dbReference>
<keyword evidence="14" id="KW-1185">Reference proteome</keyword>
<comment type="subunit">
    <text evidence="9">Associates with the 60S ribosomal subunit of the 80S translational complex.</text>
</comment>
<dbReference type="GO" id="GO:0006508">
    <property type="term" value="P:proteolysis"/>
    <property type="evidence" value="ECO:0007669"/>
    <property type="project" value="UniProtKB-KW"/>
</dbReference>
<dbReference type="InterPro" id="IPR002467">
    <property type="entry name" value="Pept_M24A_MAP1"/>
</dbReference>
<feature type="binding site" evidence="9">
    <location>
        <position position="313"/>
    </location>
    <ligand>
        <name>Zn(2+)</name>
        <dbReference type="ChEBI" id="CHEBI:29105"/>
        <label>4</label>
        <note>catalytic</note>
    </ligand>
</feature>
<keyword evidence="6 10" id="KW-0863">Zinc-finger</keyword>
<evidence type="ECO:0000256" key="11">
    <source>
        <dbReference type="RuleBase" id="RU003653"/>
    </source>
</evidence>
<evidence type="ECO:0000256" key="3">
    <source>
        <dbReference type="ARBA" id="ARBA00022490"/>
    </source>
</evidence>
<evidence type="ECO:0000313" key="13">
    <source>
        <dbReference type="EMBL" id="KAJ1968574.1"/>
    </source>
</evidence>
<feature type="binding site" evidence="9">
    <location>
        <position position="189"/>
    </location>
    <ligand>
        <name>a protein</name>
        <dbReference type="ChEBI" id="CHEBI:16541"/>
    </ligand>
    <ligandPart>
        <name>N-terminal L-methionine residue</name>
        <dbReference type="ChEBI" id="CHEBI:64731"/>
    </ligandPart>
</feature>
<dbReference type="Gene3D" id="3.90.230.10">
    <property type="entry name" value="Creatinase/methionine aminopeptidase superfamily"/>
    <property type="match status" value="1"/>
</dbReference>
<accession>A0A9W8AT36</accession>
<comment type="subcellular location">
    <subcellularLocation>
        <location evidence="1 9">Cytoplasm</location>
    </subcellularLocation>
</comment>
<dbReference type="GO" id="GO:0004239">
    <property type="term" value="F:initiator methionyl aminopeptidase activity"/>
    <property type="evidence" value="ECO:0007669"/>
    <property type="project" value="UniProtKB-UniRule"/>
</dbReference>
<dbReference type="FunFam" id="3.90.230.10:FF:000010">
    <property type="entry name" value="Methionine aminopeptidase"/>
    <property type="match status" value="1"/>
</dbReference>
<dbReference type="OrthoDB" id="3209743at2759"/>
<organism evidence="13 14">
    <name type="scientific">Dispira parvispora</name>
    <dbReference type="NCBI Taxonomy" id="1520584"/>
    <lineage>
        <taxon>Eukaryota</taxon>
        <taxon>Fungi</taxon>
        <taxon>Fungi incertae sedis</taxon>
        <taxon>Zoopagomycota</taxon>
        <taxon>Kickxellomycotina</taxon>
        <taxon>Dimargaritomycetes</taxon>
        <taxon>Dimargaritales</taxon>
        <taxon>Dimargaritaceae</taxon>
        <taxon>Dispira</taxon>
    </lineage>
</organism>